<accession>A0A9J5ZWV8</accession>
<protein>
    <submittedName>
        <fullName evidence="1">Uncharacterized protein</fullName>
    </submittedName>
</protein>
<proteinExistence type="predicted"/>
<sequence>MGFGGSFGFSPEMADLMGLGSGVEKGKWVRITRWESNPHQQYKAQLIQLSNLEVYIDNDVDIDINIDMILGRQLSSFIILECLKS</sequence>
<evidence type="ECO:0000313" key="1">
    <source>
        <dbReference type="EMBL" id="KAG5616837.1"/>
    </source>
</evidence>
<name>A0A9J5ZWV8_SOLCO</name>
<dbReference type="EMBL" id="JACXVP010000003">
    <property type="protein sequence ID" value="KAG5616837.1"/>
    <property type="molecule type" value="Genomic_DNA"/>
</dbReference>
<organism evidence="1 2">
    <name type="scientific">Solanum commersonii</name>
    <name type="common">Commerson's wild potato</name>
    <name type="synonym">Commerson's nightshade</name>
    <dbReference type="NCBI Taxonomy" id="4109"/>
    <lineage>
        <taxon>Eukaryota</taxon>
        <taxon>Viridiplantae</taxon>
        <taxon>Streptophyta</taxon>
        <taxon>Embryophyta</taxon>
        <taxon>Tracheophyta</taxon>
        <taxon>Spermatophyta</taxon>
        <taxon>Magnoliopsida</taxon>
        <taxon>eudicotyledons</taxon>
        <taxon>Gunneridae</taxon>
        <taxon>Pentapetalae</taxon>
        <taxon>asterids</taxon>
        <taxon>lamiids</taxon>
        <taxon>Solanales</taxon>
        <taxon>Solanaceae</taxon>
        <taxon>Solanoideae</taxon>
        <taxon>Solaneae</taxon>
        <taxon>Solanum</taxon>
    </lineage>
</organism>
<reference evidence="1 2" key="1">
    <citation type="submission" date="2020-09" db="EMBL/GenBank/DDBJ databases">
        <title>De no assembly of potato wild relative species, Solanum commersonii.</title>
        <authorList>
            <person name="Cho K."/>
        </authorList>
    </citation>
    <scope>NUCLEOTIDE SEQUENCE [LARGE SCALE GENOMIC DNA]</scope>
    <source>
        <strain evidence="1">LZ3.2</strain>
        <tissue evidence="1">Leaf</tissue>
    </source>
</reference>
<keyword evidence="2" id="KW-1185">Reference proteome</keyword>
<dbReference type="AlphaFoldDB" id="A0A9J5ZWV8"/>
<comment type="caution">
    <text evidence="1">The sequence shown here is derived from an EMBL/GenBank/DDBJ whole genome shotgun (WGS) entry which is preliminary data.</text>
</comment>
<dbReference type="Proteomes" id="UP000824120">
    <property type="component" value="Chromosome 3"/>
</dbReference>
<gene>
    <name evidence="1" type="ORF">H5410_016661</name>
</gene>
<evidence type="ECO:0000313" key="2">
    <source>
        <dbReference type="Proteomes" id="UP000824120"/>
    </source>
</evidence>